<organism evidence="2 3">
    <name type="scientific">Tunturiibacter gelidiferens</name>
    <dbReference type="NCBI Taxonomy" id="3069689"/>
    <lineage>
        <taxon>Bacteria</taxon>
        <taxon>Pseudomonadati</taxon>
        <taxon>Acidobacteriota</taxon>
        <taxon>Terriglobia</taxon>
        <taxon>Terriglobales</taxon>
        <taxon>Acidobacteriaceae</taxon>
        <taxon>Tunturiibacter</taxon>
    </lineage>
</organism>
<dbReference type="SUPFAM" id="SSF52091">
    <property type="entry name" value="SpoIIaa-like"/>
    <property type="match status" value="1"/>
</dbReference>
<sequence>MLLTLMSRHVGNVYVIRCKGRIVLGEEAKALEVALEGGAWEFSQLVVELSGISRLDSIGLGLLMRYAERMRRRGGDLRLAAPPQFLVNLLKMTKVSASLESYATEEEAIQSYLKERPVEPAKKRVGPRVLVVDESADLCVFVRTVLTQHGYDVRSSCSLRDAKTLLQVDGVEYILVGPSTPHLSAETVVQTLTALAPRAKALQLDPEFKIRDVQEASDALLQLFGADGA</sequence>
<dbReference type="PANTHER" id="PTHR33495:SF2">
    <property type="entry name" value="ANTI-SIGMA FACTOR ANTAGONIST TM_1081-RELATED"/>
    <property type="match status" value="1"/>
</dbReference>
<evidence type="ECO:0000259" key="1">
    <source>
        <dbReference type="PROSITE" id="PS50801"/>
    </source>
</evidence>
<dbReference type="InterPro" id="IPR002645">
    <property type="entry name" value="STAS_dom"/>
</dbReference>
<evidence type="ECO:0000313" key="3">
    <source>
        <dbReference type="Proteomes" id="UP000535182"/>
    </source>
</evidence>
<dbReference type="AlphaFoldDB" id="A0A9X0QA50"/>
<feature type="domain" description="STAS" evidence="1">
    <location>
        <begin position="1"/>
        <end position="112"/>
    </location>
</feature>
<protein>
    <submittedName>
        <fullName evidence="2">Anti-anti-sigma factor</fullName>
    </submittedName>
</protein>
<gene>
    <name evidence="2" type="ORF">HDF14_000072</name>
</gene>
<dbReference type="Pfam" id="PF01740">
    <property type="entry name" value="STAS"/>
    <property type="match status" value="1"/>
</dbReference>
<dbReference type="EMBL" id="JACHEB010000001">
    <property type="protein sequence ID" value="MBB5326478.1"/>
    <property type="molecule type" value="Genomic_DNA"/>
</dbReference>
<dbReference type="InterPro" id="IPR011006">
    <property type="entry name" value="CheY-like_superfamily"/>
</dbReference>
<proteinExistence type="predicted"/>
<dbReference type="Proteomes" id="UP000535182">
    <property type="component" value="Unassembled WGS sequence"/>
</dbReference>
<accession>A0A9X0QA50</accession>
<reference evidence="2 3" key="1">
    <citation type="submission" date="2020-08" db="EMBL/GenBank/DDBJ databases">
        <title>Genomic Encyclopedia of Type Strains, Phase IV (KMG-V): Genome sequencing to study the core and pangenomes of soil and plant-associated prokaryotes.</title>
        <authorList>
            <person name="Whitman W."/>
        </authorList>
    </citation>
    <scope>NUCLEOTIDE SEQUENCE [LARGE SCALE GENOMIC DNA]</scope>
    <source>
        <strain evidence="2 3">X5P2</strain>
    </source>
</reference>
<dbReference type="PANTHER" id="PTHR33495">
    <property type="entry name" value="ANTI-SIGMA FACTOR ANTAGONIST TM_1081-RELATED-RELATED"/>
    <property type="match status" value="1"/>
</dbReference>
<dbReference type="Gene3D" id="3.30.750.24">
    <property type="entry name" value="STAS domain"/>
    <property type="match status" value="1"/>
</dbReference>
<dbReference type="PROSITE" id="PS50801">
    <property type="entry name" value="STAS"/>
    <property type="match status" value="1"/>
</dbReference>
<dbReference type="SUPFAM" id="SSF52172">
    <property type="entry name" value="CheY-like"/>
    <property type="match status" value="1"/>
</dbReference>
<dbReference type="InterPro" id="IPR036513">
    <property type="entry name" value="STAS_dom_sf"/>
</dbReference>
<dbReference type="GO" id="GO:0043856">
    <property type="term" value="F:anti-sigma factor antagonist activity"/>
    <property type="evidence" value="ECO:0007669"/>
    <property type="project" value="TreeGrafter"/>
</dbReference>
<name>A0A9X0QA50_9BACT</name>
<keyword evidence="3" id="KW-1185">Reference proteome</keyword>
<comment type="caution">
    <text evidence="2">The sequence shown here is derived from an EMBL/GenBank/DDBJ whole genome shotgun (WGS) entry which is preliminary data.</text>
</comment>
<evidence type="ECO:0000313" key="2">
    <source>
        <dbReference type="EMBL" id="MBB5326478.1"/>
    </source>
</evidence>
<dbReference type="RefSeq" id="WP_183972464.1">
    <property type="nucleotide sequence ID" value="NZ_JACHEB010000001.1"/>
</dbReference>
<dbReference type="CDD" id="cd07043">
    <property type="entry name" value="STAS_anti-anti-sigma_factors"/>
    <property type="match status" value="1"/>
</dbReference>
<dbReference type="Gene3D" id="3.40.50.2300">
    <property type="match status" value="1"/>
</dbReference>